<proteinExistence type="predicted"/>
<dbReference type="Proteomes" id="UP000033664">
    <property type="component" value="Unassembled WGS sequence"/>
</dbReference>
<accession>A0A0F4PX60</accession>
<evidence type="ECO:0008006" key="4">
    <source>
        <dbReference type="Google" id="ProtNLM"/>
    </source>
</evidence>
<evidence type="ECO:0000313" key="2">
    <source>
        <dbReference type="EMBL" id="KJY99741.1"/>
    </source>
</evidence>
<feature type="signal peptide" evidence="1">
    <location>
        <begin position="1"/>
        <end position="17"/>
    </location>
</feature>
<evidence type="ECO:0000256" key="1">
    <source>
        <dbReference type="SAM" id="SignalP"/>
    </source>
</evidence>
<reference evidence="2 3" key="1">
    <citation type="journal article" date="2015" name="BMC Genomics">
        <title>Genome mining reveals unlocked bioactive potential of marine Gram-negative bacteria.</title>
        <authorList>
            <person name="Machado H."/>
            <person name="Sonnenschein E.C."/>
            <person name="Melchiorsen J."/>
            <person name="Gram L."/>
        </authorList>
    </citation>
    <scope>NUCLEOTIDE SEQUENCE [LARGE SCALE GENOMIC DNA]</scope>
    <source>
        <strain evidence="2 3">S3137</strain>
    </source>
</reference>
<dbReference type="AlphaFoldDB" id="A0A0F4PX60"/>
<protein>
    <recommendedName>
        <fullName evidence="4">DUF2066 domain-containing protein</fullName>
    </recommendedName>
</protein>
<gene>
    <name evidence="2" type="ORF">TW72_08860</name>
</gene>
<keyword evidence="3" id="KW-1185">Reference proteome</keyword>
<dbReference type="EMBL" id="JXXZ01000007">
    <property type="protein sequence ID" value="KJY99741.1"/>
    <property type="molecule type" value="Genomic_DNA"/>
</dbReference>
<name>A0A0F4PX60_9GAMM</name>
<organism evidence="2 3">
    <name type="scientific">Pseudoalteromonas ruthenica</name>
    <dbReference type="NCBI Taxonomy" id="151081"/>
    <lineage>
        <taxon>Bacteria</taxon>
        <taxon>Pseudomonadati</taxon>
        <taxon>Pseudomonadota</taxon>
        <taxon>Gammaproteobacteria</taxon>
        <taxon>Alteromonadales</taxon>
        <taxon>Pseudoalteromonadaceae</taxon>
        <taxon>Pseudoalteromonas</taxon>
    </lineage>
</organism>
<dbReference type="eggNOG" id="ENOG502ZFHT">
    <property type="taxonomic scope" value="Bacteria"/>
</dbReference>
<comment type="caution">
    <text evidence="2">The sequence shown here is derived from an EMBL/GenBank/DDBJ whole genome shotgun (WGS) entry which is preliminary data.</text>
</comment>
<evidence type="ECO:0000313" key="3">
    <source>
        <dbReference type="Proteomes" id="UP000033664"/>
    </source>
</evidence>
<keyword evidence="1" id="KW-0732">Signal</keyword>
<feature type="chain" id="PRO_5002474553" description="DUF2066 domain-containing protein" evidence="1">
    <location>
        <begin position="18"/>
        <end position="254"/>
    </location>
</feature>
<dbReference type="RefSeq" id="WP_045978332.1">
    <property type="nucleotide sequence ID" value="NZ_JXXY01000002.1"/>
</dbReference>
<sequence>MRLLLVWLAMAASSASAQSLTLVYQVDNRHTDERGEAVLHISNSAIANHYRLPDMQLSQITRQGEGQYVLIHSHEQVLFRDFQPFYENASSQLKAMAERMGKSEQQLWKMMLDPNNDPSAATFSQINTQQYQGVRDEVVVYRVQTEQSRLSTSELEWLKNRLEQQMRIPQSGLGLMADNVDELLRLFTYDHDALPSRIEDLDSGYVLTLQKHKWGSVEPSAFSLPAGYLKKDITEQTLNLMEYLQNLNEQKSLN</sequence>
<dbReference type="GeneID" id="58228599"/>
<dbReference type="PATRIC" id="fig|151081.8.peg.413"/>